<evidence type="ECO:0000313" key="9">
    <source>
        <dbReference type="EMBL" id="OHA43625.1"/>
    </source>
</evidence>
<comment type="subcellular location">
    <subcellularLocation>
        <location evidence="1">Cell membrane</location>
        <topology evidence="1">Multi-pass membrane protein</topology>
    </subcellularLocation>
</comment>
<evidence type="ECO:0000259" key="7">
    <source>
        <dbReference type="Pfam" id="PF03772"/>
    </source>
</evidence>
<feature type="transmembrane region" description="Helical" evidence="6">
    <location>
        <begin position="449"/>
        <end position="473"/>
    </location>
</feature>
<organism evidence="9 10">
    <name type="scientific">Candidatus Taylorbacteria bacterium RIFCSPLOWO2_12_FULL_44_15c</name>
    <dbReference type="NCBI Taxonomy" id="1802333"/>
    <lineage>
        <taxon>Bacteria</taxon>
        <taxon>Candidatus Tayloriibacteriota</taxon>
    </lineage>
</organism>
<dbReference type="Pfam" id="PF03772">
    <property type="entry name" value="Competence"/>
    <property type="match status" value="1"/>
</dbReference>
<keyword evidence="5 6" id="KW-0472">Membrane</keyword>
<evidence type="ECO:0000256" key="5">
    <source>
        <dbReference type="ARBA" id="ARBA00023136"/>
    </source>
</evidence>
<gene>
    <name evidence="9" type="ORF">A3G03_03190</name>
</gene>
<name>A0A1G2P5J2_9BACT</name>
<feature type="transmembrane region" description="Helical" evidence="6">
    <location>
        <begin position="252"/>
        <end position="275"/>
    </location>
</feature>
<feature type="domain" description="ComEC/Rec2-related protein" evidence="7">
    <location>
        <begin position="236"/>
        <end position="500"/>
    </location>
</feature>
<sequence length="512" mass="56962">MTRDKFFYFGLFGFALGIFFRSFYDFGASFWQFLIFLAGAILVAGLISHKAFHKAKPFSEKKVSPLFLISVIFFAASLGVWRFDFSVDKGIVPKLEEKVDQTVLLEGIISVEPDERENNTKLTIDIEEDRSASSAGKILVTVAPYPKFSYGDKVKLRGILEKPKNFNEPDDLRQFDYISYLAKDGIGYVMFQPAIILVSKNNGNSVKRVLFNFKNSFLENVGAMIPEPAGALSGGLVVGAKRSLGTEWLEKFRVVGVIHIVVLSGYNITIVAEFIMRLLAFLPRFARFSFGGLAIIFFAIMTGGSATVVRASLMAILVIVARATGRLYDITRALLLAGFLMILHNPKILVFDTSFQLSFLSTLGLIYLSPTIEKRLGFITEKLQLRQIAAATIATQIFVLPLLLYQMGQLSLVALPANLLILPTIPWTMLFGFLAGAIGFVSQIIALPFAFIAYILLTFQLKIVAFFATLSFASISIPYFPAWALFFCYAVFAFLKILSKRKTTFVSRQQCG</sequence>
<feature type="transmembrane region" description="Helical" evidence="6">
    <location>
        <begin position="295"/>
        <end position="320"/>
    </location>
</feature>
<accession>A0A1G2P5J2</accession>
<evidence type="ECO:0000313" key="10">
    <source>
        <dbReference type="Proteomes" id="UP000176355"/>
    </source>
</evidence>
<dbReference type="PANTHER" id="PTHR30619:SF7">
    <property type="entry name" value="BETA-LACTAMASE DOMAIN PROTEIN"/>
    <property type="match status" value="1"/>
</dbReference>
<feature type="domain" description="DUF4131" evidence="8">
    <location>
        <begin position="28"/>
        <end position="194"/>
    </location>
</feature>
<reference evidence="9 10" key="1">
    <citation type="journal article" date="2016" name="Nat. Commun.">
        <title>Thousands of microbial genomes shed light on interconnected biogeochemical processes in an aquifer system.</title>
        <authorList>
            <person name="Anantharaman K."/>
            <person name="Brown C.T."/>
            <person name="Hug L.A."/>
            <person name="Sharon I."/>
            <person name="Castelle C.J."/>
            <person name="Probst A.J."/>
            <person name="Thomas B.C."/>
            <person name="Singh A."/>
            <person name="Wilkins M.J."/>
            <person name="Karaoz U."/>
            <person name="Brodie E.L."/>
            <person name="Williams K.H."/>
            <person name="Hubbard S.S."/>
            <person name="Banfield J.F."/>
        </authorList>
    </citation>
    <scope>NUCLEOTIDE SEQUENCE [LARGE SCALE GENOMIC DNA]</scope>
</reference>
<evidence type="ECO:0000259" key="8">
    <source>
        <dbReference type="Pfam" id="PF13567"/>
    </source>
</evidence>
<dbReference type="STRING" id="1802333.A3G03_03190"/>
<feature type="transmembrane region" description="Helical" evidence="6">
    <location>
        <begin position="388"/>
        <end position="408"/>
    </location>
</feature>
<keyword evidence="4 6" id="KW-1133">Transmembrane helix</keyword>
<comment type="caution">
    <text evidence="9">The sequence shown here is derived from an EMBL/GenBank/DDBJ whole genome shotgun (WGS) entry which is preliminary data.</text>
</comment>
<keyword evidence="3 6" id="KW-0812">Transmembrane</keyword>
<evidence type="ECO:0008006" key="11">
    <source>
        <dbReference type="Google" id="ProtNLM"/>
    </source>
</evidence>
<feature type="transmembrane region" description="Helical" evidence="6">
    <location>
        <begin position="349"/>
        <end position="368"/>
    </location>
</feature>
<dbReference type="AlphaFoldDB" id="A0A1G2P5J2"/>
<proteinExistence type="predicted"/>
<feature type="transmembrane region" description="Helical" evidence="6">
    <location>
        <begin position="479"/>
        <end position="498"/>
    </location>
</feature>
<feature type="transmembrane region" description="Helical" evidence="6">
    <location>
        <begin position="420"/>
        <end position="442"/>
    </location>
</feature>
<dbReference type="PANTHER" id="PTHR30619">
    <property type="entry name" value="DNA INTERNALIZATION/COMPETENCE PROTEIN COMEC/REC2"/>
    <property type="match status" value="1"/>
</dbReference>
<dbReference type="NCBIfam" id="TIGR00360">
    <property type="entry name" value="ComEC_N-term"/>
    <property type="match status" value="1"/>
</dbReference>
<evidence type="ECO:0000256" key="4">
    <source>
        <dbReference type="ARBA" id="ARBA00022989"/>
    </source>
</evidence>
<dbReference type="InterPro" id="IPR052159">
    <property type="entry name" value="Competence_DNA_uptake"/>
</dbReference>
<evidence type="ECO:0000256" key="6">
    <source>
        <dbReference type="SAM" id="Phobius"/>
    </source>
</evidence>
<dbReference type="EMBL" id="MHSL01000021">
    <property type="protein sequence ID" value="OHA43625.1"/>
    <property type="molecule type" value="Genomic_DNA"/>
</dbReference>
<dbReference type="GO" id="GO:0005886">
    <property type="term" value="C:plasma membrane"/>
    <property type="evidence" value="ECO:0007669"/>
    <property type="project" value="UniProtKB-SubCell"/>
</dbReference>
<protein>
    <recommendedName>
        <fullName evidence="11">ComEC/Rec2-related protein domain-containing protein</fullName>
    </recommendedName>
</protein>
<dbReference type="InterPro" id="IPR004477">
    <property type="entry name" value="ComEC_N"/>
</dbReference>
<evidence type="ECO:0000256" key="1">
    <source>
        <dbReference type="ARBA" id="ARBA00004651"/>
    </source>
</evidence>
<feature type="transmembrane region" description="Helical" evidence="6">
    <location>
        <begin position="64"/>
        <end position="83"/>
    </location>
</feature>
<keyword evidence="2" id="KW-1003">Cell membrane</keyword>
<dbReference type="Proteomes" id="UP000176355">
    <property type="component" value="Unassembled WGS sequence"/>
</dbReference>
<dbReference type="InterPro" id="IPR025405">
    <property type="entry name" value="DUF4131"/>
</dbReference>
<dbReference type="Pfam" id="PF13567">
    <property type="entry name" value="DUF4131"/>
    <property type="match status" value="1"/>
</dbReference>
<feature type="transmembrane region" description="Helical" evidence="6">
    <location>
        <begin position="30"/>
        <end position="52"/>
    </location>
</feature>
<feature type="transmembrane region" description="Helical" evidence="6">
    <location>
        <begin position="7"/>
        <end position="24"/>
    </location>
</feature>
<evidence type="ECO:0000256" key="2">
    <source>
        <dbReference type="ARBA" id="ARBA00022475"/>
    </source>
</evidence>
<evidence type="ECO:0000256" key="3">
    <source>
        <dbReference type="ARBA" id="ARBA00022692"/>
    </source>
</evidence>